<dbReference type="InterPro" id="IPR043773">
    <property type="entry name" value="JetA"/>
</dbReference>
<dbReference type="Proteomes" id="UP000037175">
    <property type="component" value="Unassembled WGS sequence"/>
</dbReference>
<sequence length="295" mass="34805">MQLFKIIRNPHFFSLLASPNREIYVEALFVVYRCYKQEFMIKKEELVNMLIATLENRMFELAAEEGEELDDYSLSGRAHWLVRRLLATGWIELDPLVHSVDEYIAVPDYSVKILQVLYEISEDRPKEYNSLVYSTYSNLSKAQEERGDYVAEALMAAYSLTDRLVDSLKSLLNNMRSYYLTLQEQEEVREVLREHFDRYQVLISDKIYHPLKTFDSVPRFRTRILSILRQWLVDGELIEKITAQLVRKGRFADAPPGGTINTTPTSTWLFTVRENCPPGYGWIWMRRREYIKSML</sequence>
<comment type="caution">
    <text evidence="1">The sequence shown here is derived from an EMBL/GenBank/DDBJ whole genome shotgun (WGS) entry which is preliminary data.</text>
</comment>
<proteinExistence type="predicted"/>
<dbReference type="EMBL" id="LGTE01000019">
    <property type="protein sequence ID" value="KNZ68931.1"/>
    <property type="molecule type" value="Genomic_DNA"/>
</dbReference>
<evidence type="ECO:0000313" key="2">
    <source>
        <dbReference type="Proteomes" id="UP000037175"/>
    </source>
</evidence>
<name>A0A0L6W0F2_9FIRM</name>
<gene>
    <name evidence="1" type="ORF">Tfer_2420</name>
</gene>
<accession>A0A0L6W0F2</accession>
<dbReference type="RefSeq" id="WP_052218545.1">
    <property type="nucleotide sequence ID" value="NZ_LGTE01000019.1"/>
</dbReference>
<dbReference type="AlphaFoldDB" id="A0A0L6W0F2"/>
<evidence type="ECO:0000313" key="1">
    <source>
        <dbReference type="EMBL" id="KNZ68931.1"/>
    </source>
</evidence>
<dbReference type="Pfam" id="PF18982">
    <property type="entry name" value="JetA"/>
    <property type="match status" value="1"/>
</dbReference>
<organism evidence="1 2">
    <name type="scientific">Thermincola ferriacetica</name>
    <dbReference type="NCBI Taxonomy" id="281456"/>
    <lineage>
        <taxon>Bacteria</taxon>
        <taxon>Bacillati</taxon>
        <taxon>Bacillota</taxon>
        <taxon>Clostridia</taxon>
        <taxon>Eubacteriales</taxon>
        <taxon>Thermincolaceae</taxon>
        <taxon>Thermincola</taxon>
    </lineage>
</organism>
<reference evidence="2" key="1">
    <citation type="submission" date="2015-07" db="EMBL/GenBank/DDBJ databases">
        <title>Complete Genome of Thermincola ferriacetica strain Z-0001T.</title>
        <authorList>
            <person name="Lusk B."/>
            <person name="Badalamenti J.P."/>
            <person name="Parameswaran P."/>
            <person name="Bond D.R."/>
            <person name="Torres C.I."/>
        </authorList>
    </citation>
    <scope>NUCLEOTIDE SEQUENCE [LARGE SCALE GENOMIC DNA]</scope>
    <source>
        <strain evidence="2">Z-0001</strain>
    </source>
</reference>
<protein>
    <submittedName>
        <fullName evidence="1">Uncharacterized protein</fullName>
    </submittedName>
</protein>
<keyword evidence="2" id="KW-1185">Reference proteome</keyword>